<organism evidence="2 3">
    <name type="scientific">Paractinoplanes abujensis</name>
    <dbReference type="NCBI Taxonomy" id="882441"/>
    <lineage>
        <taxon>Bacteria</taxon>
        <taxon>Bacillati</taxon>
        <taxon>Actinomycetota</taxon>
        <taxon>Actinomycetes</taxon>
        <taxon>Micromonosporales</taxon>
        <taxon>Micromonosporaceae</taxon>
        <taxon>Paractinoplanes</taxon>
    </lineage>
</organism>
<evidence type="ECO:0000313" key="2">
    <source>
        <dbReference type="EMBL" id="MBB4693174.1"/>
    </source>
</evidence>
<evidence type="ECO:0000256" key="1">
    <source>
        <dbReference type="SAM" id="SignalP"/>
    </source>
</evidence>
<keyword evidence="1" id="KW-0732">Signal</keyword>
<proteinExistence type="predicted"/>
<dbReference type="AlphaFoldDB" id="A0A7W7G1Z7"/>
<feature type="chain" id="PRO_5030811644" evidence="1">
    <location>
        <begin position="30"/>
        <end position="171"/>
    </location>
</feature>
<comment type="caution">
    <text evidence="2">The sequence shown here is derived from an EMBL/GenBank/DDBJ whole genome shotgun (WGS) entry which is preliminary data.</text>
</comment>
<name>A0A7W7G1Z7_9ACTN</name>
<keyword evidence="3" id="KW-1185">Reference proteome</keyword>
<evidence type="ECO:0000313" key="3">
    <source>
        <dbReference type="Proteomes" id="UP000542742"/>
    </source>
</evidence>
<sequence>MTVFRSLRALLAVVAVAAGAALLPASARAAAPQLTVVVADLQAGPASPLTPWTYLGLSPSSDWQGLLYDARLELDASGLGGVATVFVPSVGADGVIRPDTQQCRLRGAVTVCAIGDRAPGSWFPLPYIVVQSVPGAPAGRSGPLRISVSGRTETGAAAGPFVATPTVTVVP</sequence>
<feature type="signal peptide" evidence="1">
    <location>
        <begin position="1"/>
        <end position="29"/>
    </location>
</feature>
<dbReference type="Proteomes" id="UP000542742">
    <property type="component" value="Unassembled WGS sequence"/>
</dbReference>
<dbReference type="RefSeq" id="WP_184951824.1">
    <property type="nucleotide sequence ID" value="NZ_BOMC01000080.1"/>
</dbReference>
<reference evidence="2 3" key="1">
    <citation type="submission" date="2020-08" db="EMBL/GenBank/DDBJ databases">
        <title>Sequencing the genomes of 1000 actinobacteria strains.</title>
        <authorList>
            <person name="Klenk H.-P."/>
        </authorList>
    </citation>
    <scope>NUCLEOTIDE SEQUENCE [LARGE SCALE GENOMIC DNA]</scope>
    <source>
        <strain evidence="2 3">DSM 45518</strain>
    </source>
</reference>
<gene>
    <name evidence="2" type="ORF">BKA14_003322</name>
</gene>
<accession>A0A7W7G1Z7</accession>
<protein>
    <submittedName>
        <fullName evidence="2">Uncharacterized protein</fullName>
    </submittedName>
</protein>
<dbReference type="EMBL" id="JACHMF010000001">
    <property type="protein sequence ID" value="MBB4693174.1"/>
    <property type="molecule type" value="Genomic_DNA"/>
</dbReference>